<dbReference type="Gene3D" id="3.30.710.10">
    <property type="entry name" value="Potassium Channel Kv1.1, Chain A"/>
    <property type="match status" value="1"/>
</dbReference>
<dbReference type="InterPro" id="IPR006652">
    <property type="entry name" value="Kelch_1"/>
</dbReference>
<protein>
    <recommendedName>
        <fullName evidence="3">BACK domain-containing protein</fullName>
    </recommendedName>
</protein>
<dbReference type="Gene3D" id="2.120.10.80">
    <property type="entry name" value="Kelch-type beta propeller"/>
    <property type="match status" value="1"/>
</dbReference>
<dbReference type="FunFam" id="1.25.40.420:FF:000001">
    <property type="entry name" value="Kelch-like family member 12"/>
    <property type="match status" value="1"/>
</dbReference>
<dbReference type="EMBL" id="CARXXK010001561">
    <property type="protein sequence ID" value="CAI6376721.1"/>
    <property type="molecule type" value="Genomic_DNA"/>
</dbReference>
<evidence type="ECO:0000313" key="4">
    <source>
        <dbReference type="EMBL" id="CAI6376721.1"/>
    </source>
</evidence>
<dbReference type="PANTHER" id="PTHR24412:SF466">
    <property type="entry name" value="RING CANAL KELCH PROTEIN"/>
    <property type="match status" value="1"/>
</dbReference>
<accession>A0AAV0YBY3</accession>
<evidence type="ECO:0000313" key="5">
    <source>
        <dbReference type="Proteomes" id="UP001160148"/>
    </source>
</evidence>
<dbReference type="Gene3D" id="1.25.40.420">
    <property type="match status" value="1"/>
</dbReference>
<comment type="caution">
    <text evidence="4">The sequence shown here is derived from an EMBL/GenBank/DDBJ whole genome shotgun (WGS) entry which is preliminary data.</text>
</comment>
<keyword evidence="2" id="KW-0677">Repeat</keyword>
<evidence type="ECO:0000256" key="2">
    <source>
        <dbReference type="ARBA" id="ARBA00022737"/>
    </source>
</evidence>
<dbReference type="Pfam" id="PF07707">
    <property type="entry name" value="BACK"/>
    <property type="match status" value="1"/>
</dbReference>
<sequence length="473" mass="53022">MITKENVQGLLPAANVLQLDFVNGACVDFLQKQLDPSNCLGIRTFADLHDCTELFSNSEGYIKQHFLKVIKGDEFLSLSFEDLVKLISCNDLAVPSEEKVFECVIKWVKYDLEERKDFLPELMEHVRLPLLKPDILLNISEEPLLNIYGSKCKDYVFEAIHFNLQKSVQHFTIPKTIRCKPRQFGGSQKVILMFNQSNTLPKCYTEWYDPSTKLRKNVPGINECRKYAGFGVINDQFVFAVGGVDQSSSKSVSRLDVSSQPLSWVPMVNMLVSRFRLGVGVLDNCIYAVGGIDGCTPLNSVEVFDVGIQKWRMVSSMKIARFNLGVGVLNNRLYAVGGRNGTLRFNSVECYDPGLDTWTSIASMSVNRHGVGVGVLDGIMYAIGGYGGKYLKSVEVYRPSDGVWSSIADMEICRMRPGVVALDGLFLVEDELNSLSLFVIELKLLSNIPLQKIPLMNSLIKSYDEYHCVYNCT</sequence>
<reference evidence="4 5" key="1">
    <citation type="submission" date="2023-01" db="EMBL/GenBank/DDBJ databases">
        <authorList>
            <person name="Whitehead M."/>
        </authorList>
    </citation>
    <scope>NUCLEOTIDE SEQUENCE [LARGE SCALE GENOMIC DNA]</scope>
</reference>
<dbReference type="SUPFAM" id="SSF117281">
    <property type="entry name" value="Kelch motif"/>
    <property type="match status" value="1"/>
</dbReference>
<gene>
    <name evidence="4" type="ORF">MEUPH1_LOCUS30062</name>
</gene>
<evidence type="ECO:0000259" key="3">
    <source>
        <dbReference type="SMART" id="SM00875"/>
    </source>
</evidence>
<dbReference type="AlphaFoldDB" id="A0AAV0YBY3"/>
<evidence type="ECO:0000256" key="1">
    <source>
        <dbReference type="ARBA" id="ARBA00022441"/>
    </source>
</evidence>
<organism evidence="4 5">
    <name type="scientific">Macrosiphum euphorbiae</name>
    <name type="common">potato aphid</name>
    <dbReference type="NCBI Taxonomy" id="13131"/>
    <lineage>
        <taxon>Eukaryota</taxon>
        <taxon>Metazoa</taxon>
        <taxon>Ecdysozoa</taxon>
        <taxon>Arthropoda</taxon>
        <taxon>Hexapoda</taxon>
        <taxon>Insecta</taxon>
        <taxon>Pterygota</taxon>
        <taxon>Neoptera</taxon>
        <taxon>Paraneoptera</taxon>
        <taxon>Hemiptera</taxon>
        <taxon>Sternorrhyncha</taxon>
        <taxon>Aphidomorpha</taxon>
        <taxon>Aphidoidea</taxon>
        <taxon>Aphididae</taxon>
        <taxon>Macrosiphini</taxon>
        <taxon>Macrosiphum</taxon>
    </lineage>
</organism>
<dbReference type="Proteomes" id="UP001160148">
    <property type="component" value="Unassembled WGS sequence"/>
</dbReference>
<dbReference type="SMART" id="SM00612">
    <property type="entry name" value="Kelch"/>
    <property type="match status" value="5"/>
</dbReference>
<name>A0AAV0YBY3_9HEMI</name>
<dbReference type="InterPro" id="IPR011705">
    <property type="entry name" value="BACK"/>
</dbReference>
<feature type="domain" description="BACK" evidence="3">
    <location>
        <begin position="39"/>
        <end position="140"/>
    </location>
</feature>
<dbReference type="SMART" id="SM00875">
    <property type="entry name" value="BACK"/>
    <property type="match status" value="1"/>
</dbReference>
<proteinExistence type="predicted"/>
<keyword evidence="5" id="KW-1185">Reference proteome</keyword>
<dbReference type="InterPro" id="IPR015915">
    <property type="entry name" value="Kelch-typ_b-propeller"/>
</dbReference>
<dbReference type="Pfam" id="PF01344">
    <property type="entry name" value="Kelch_1"/>
    <property type="match status" value="3"/>
</dbReference>
<dbReference type="PANTHER" id="PTHR24412">
    <property type="entry name" value="KELCH PROTEIN"/>
    <property type="match status" value="1"/>
</dbReference>
<keyword evidence="1" id="KW-0880">Kelch repeat</keyword>
<dbReference type="InterPro" id="IPR011333">
    <property type="entry name" value="SKP1/BTB/POZ_sf"/>
</dbReference>